<gene>
    <name evidence="3" type="ORF">HGRIS_009618</name>
</gene>
<dbReference type="Proteomes" id="UP001556367">
    <property type="component" value="Unassembled WGS sequence"/>
</dbReference>
<dbReference type="InterPro" id="IPR001810">
    <property type="entry name" value="F-box_dom"/>
</dbReference>
<comment type="caution">
    <text evidence="3">The sequence shown here is derived from an EMBL/GenBank/DDBJ whole genome shotgun (WGS) entry which is preliminary data.</text>
</comment>
<organism evidence="3 4">
    <name type="scientific">Hohenbuehelia grisea</name>
    <dbReference type="NCBI Taxonomy" id="104357"/>
    <lineage>
        <taxon>Eukaryota</taxon>
        <taxon>Fungi</taxon>
        <taxon>Dikarya</taxon>
        <taxon>Basidiomycota</taxon>
        <taxon>Agaricomycotina</taxon>
        <taxon>Agaricomycetes</taxon>
        <taxon>Agaricomycetidae</taxon>
        <taxon>Agaricales</taxon>
        <taxon>Pleurotineae</taxon>
        <taxon>Pleurotaceae</taxon>
        <taxon>Hohenbuehelia</taxon>
    </lineage>
</organism>
<feature type="compositionally biased region" description="Polar residues" evidence="1">
    <location>
        <begin position="296"/>
        <end position="308"/>
    </location>
</feature>
<accession>A0ABR3J1U5</accession>
<proteinExistence type="predicted"/>
<name>A0ABR3J1U5_9AGAR</name>
<dbReference type="EMBL" id="JASNQZ010000012">
    <property type="protein sequence ID" value="KAL0949569.1"/>
    <property type="molecule type" value="Genomic_DNA"/>
</dbReference>
<evidence type="ECO:0000259" key="2">
    <source>
        <dbReference type="PROSITE" id="PS50181"/>
    </source>
</evidence>
<feature type="region of interest" description="Disordered" evidence="1">
    <location>
        <begin position="296"/>
        <end position="315"/>
    </location>
</feature>
<evidence type="ECO:0000313" key="4">
    <source>
        <dbReference type="Proteomes" id="UP001556367"/>
    </source>
</evidence>
<reference evidence="4" key="1">
    <citation type="submission" date="2024-06" db="EMBL/GenBank/DDBJ databases">
        <title>Multi-omics analyses provide insights into the biosynthesis of the anticancer antibiotic pleurotin in Hohenbuehelia grisea.</title>
        <authorList>
            <person name="Weaver J.A."/>
            <person name="Alberti F."/>
        </authorList>
    </citation>
    <scope>NUCLEOTIDE SEQUENCE [LARGE SCALE GENOMIC DNA]</scope>
    <source>
        <strain evidence="4">T-177</strain>
    </source>
</reference>
<keyword evidence="4" id="KW-1185">Reference proteome</keyword>
<protein>
    <recommendedName>
        <fullName evidence="2">F-box domain-containing protein</fullName>
    </recommendedName>
</protein>
<evidence type="ECO:0000313" key="3">
    <source>
        <dbReference type="EMBL" id="KAL0949569.1"/>
    </source>
</evidence>
<sequence length="330" mass="36383">MSFHSIPTELIDAVAAYLNPNDLVALAQTAHVFFPIAQRLLYRHLTISPCARNLSVVATLARRPDLAHFVRSFAIYLDADVAPLRAFYRRLATALSHMSELTSLQLYTDPSASWVLAHSCQTQFPRLQHFACSFQIDTNVAQFLEKTPALTELELDFVPDTHVSTPFALIPTSIPLLDHFVGPAHAASVIVPGRPVNSVHLTSGDLTAETVQSLALATADVSLLCASTSSQPVPLLESVSSKLPRLAYLRLMTTFTFAKAPEPAFYERIANALNAMPALITFELSGMHWGSYTKPQNGDQRVWQSNPPSVDEEPVDHDLDGDFYADFFVY</sequence>
<evidence type="ECO:0000256" key="1">
    <source>
        <dbReference type="SAM" id="MobiDB-lite"/>
    </source>
</evidence>
<dbReference type="PROSITE" id="PS50181">
    <property type="entry name" value="FBOX"/>
    <property type="match status" value="1"/>
</dbReference>
<feature type="domain" description="F-box" evidence="2">
    <location>
        <begin position="1"/>
        <end position="45"/>
    </location>
</feature>